<dbReference type="CDD" id="cd01347">
    <property type="entry name" value="ligand_gated_channel"/>
    <property type="match status" value="1"/>
</dbReference>
<reference evidence="16 17" key="1">
    <citation type="submission" date="2020-04" db="EMBL/GenBank/DDBJ databases">
        <title>Thalassotalea sp. M1531, isolated from the surface of marine red alga.</title>
        <authorList>
            <person name="Pang L."/>
            <person name="Lu D.-C."/>
        </authorList>
    </citation>
    <scope>NUCLEOTIDE SEQUENCE [LARGE SCALE GENOMIC DNA]</scope>
    <source>
        <strain evidence="16 17">M1531</strain>
    </source>
</reference>
<dbReference type="Proteomes" id="UP000568664">
    <property type="component" value="Unassembled WGS sequence"/>
</dbReference>
<comment type="caution">
    <text evidence="16">The sequence shown here is derived from an EMBL/GenBank/DDBJ whole genome shotgun (WGS) entry which is preliminary data.</text>
</comment>
<gene>
    <name evidence="16" type="ORF">HII17_12065</name>
</gene>
<dbReference type="GO" id="GO:0006826">
    <property type="term" value="P:iron ion transport"/>
    <property type="evidence" value="ECO:0007669"/>
    <property type="project" value="UniProtKB-KW"/>
</dbReference>
<keyword evidence="4" id="KW-0410">Iron transport</keyword>
<keyword evidence="17" id="KW-1185">Reference proteome</keyword>
<dbReference type="Gene3D" id="2.40.170.20">
    <property type="entry name" value="TonB-dependent receptor, beta-barrel domain"/>
    <property type="match status" value="1"/>
</dbReference>
<dbReference type="Pfam" id="PF00593">
    <property type="entry name" value="TonB_dep_Rec_b-barrel"/>
    <property type="match status" value="1"/>
</dbReference>
<keyword evidence="9 11" id="KW-0472">Membrane</keyword>
<evidence type="ECO:0000259" key="14">
    <source>
        <dbReference type="Pfam" id="PF00593"/>
    </source>
</evidence>
<evidence type="ECO:0000256" key="5">
    <source>
        <dbReference type="ARBA" id="ARBA00022692"/>
    </source>
</evidence>
<evidence type="ECO:0000256" key="9">
    <source>
        <dbReference type="ARBA" id="ARBA00023136"/>
    </source>
</evidence>
<feature type="signal peptide" evidence="13">
    <location>
        <begin position="1"/>
        <end position="23"/>
    </location>
</feature>
<keyword evidence="8 12" id="KW-0798">TonB box</keyword>
<dbReference type="InterPro" id="IPR012910">
    <property type="entry name" value="Plug_dom"/>
</dbReference>
<dbReference type="GO" id="GO:0009279">
    <property type="term" value="C:cell outer membrane"/>
    <property type="evidence" value="ECO:0007669"/>
    <property type="project" value="UniProtKB-SubCell"/>
</dbReference>
<dbReference type="InterPro" id="IPR039426">
    <property type="entry name" value="TonB-dep_rcpt-like"/>
</dbReference>
<evidence type="ECO:0000259" key="15">
    <source>
        <dbReference type="Pfam" id="PF07715"/>
    </source>
</evidence>
<keyword evidence="16" id="KW-0675">Receptor</keyword>
<evidence type="ECO:0000256" key="8">
    <source>
        <dbReference type="ARBA" id="ARBA00023077"/>
    </source>
</evidence>
<accession>A0A7Y0Q6S0</accession>
<evidence type="ECO:0000256" key="7">
    <source>
        <dbReference type="ARBA" id="ARBA00023065"/>
    </source>
</evidence>
<dbReference type="PANTHER" id="PTHR32552:SF81">
    <property type="entry name" value="TONB-DEPENDENT OUTER MEMBRANE RECEPTOR"/>
    <property type="match status" value="1"/>
</dbReference>
<evidence type="ECO:0000256" key="3">
    <source>
        <dbReference type="ARBA" id="ARBA00022452"/>
    </source>
</evidence>
<keyword evidence="7" id="KW-0406">Ion transport</keyword>
<keyword evidence="13" id="KW-0732">Signal</keyword>
<dbReference type="InterPro" id="IPR036942">
    <property type="entry name" value="Beta-barrel_TonB_sf"/>
</dbReference>
<feature type="domain" description="TonB-dependent receptor-like beta-barrel" evidence="14">
    <location>
        <begin position="237"/>
        <end position="646"/>
    </location>
</feature>
<evidence type="ECO:0000313" key="17">
    <source>
        <dbReference type="Proteomes" id="UP000568664"/>
    </source>
</evidence>
<feature type="domain" description="TonB-dependent receptor plug" evidence="15">
    <location>
        <begin position="44"/>
        <end position="150"/>
    </location>
</feature>
<dbReference type="PANTHER" id="PTHR32552">
    <property type="entry name" value="FERRICHROME IRON RECEPTOR-RELATED"/>
    <property type="match status" value="1"/>
</dbReference>
<evidence type="ECO:0000256" key="11">
    <source>
        <dbReference type="PROSITE-ProRule" id="PRU01360"/>
    </source>
</evidence>
<dbReference type="RefSeq" id="WP_169075644.1">
    <property type="nucleotide sequence ID" value="NZ_JABBXH010000004.1"/>
</dbReference>
<organism evidence="16 17">
    <name type="scientific">Thalassotalea algicola</name>
    <dbReference type="NCBI Taxonomy" id="2716224"/>
    <lineage>
        <taxon>Bacteria</taxon>
        <taxon>Pseudomonadati</taxon>
        <taxon>Pseudomonadota</taxon>
        <taxon>Gammaproteobacteria</taxon>
        <taxon>Alteromonadales</taxon>
        <taxon>Colwelliaceae</taxon>
        <taxon>Thalassotalea</taxon>
    </lineage>
</organism>
<name>A0A7Y0Q6S0_9GAMM</name>
<protein>
    <submittedName>
        <fullName evidence="16">TonB-dependent receptor</fullName>
    </submittedName>
</protein>
<proteinExistence type="inferred from homology"/>
<dbReference type="EMBL" id="JABBXH010000004">
    <property type="protein sequence ID" value="NMP32299.1"/>
    <property type="molecule type" value="Genomic_DNA"/>
</dbReference>
<evidence type="ECO:0000256" key="1">
    <source>
        <dbReference type="ARBA" id="ARBA00004571"/>
    </source>
</evidence>
<evidence type="ECO:0000313" key="16">
    <source>
        <dbReference type="EMBL" id="NMP32299.1"/>
    </source>
</evidence>
<evidence type="ECO:0000256" key="10">
    <source>
        <dbReference type="ARBA" id="ARBA00023237"/>
    </source>
</evidence>
<evidence type="ECO:0000256" key="13">
    <source>
        <dbReference type="SAM" id="SignalP"/>
    </source>
</evidence>
<dbReference type="SUPFAM" id="SSF56935">
    <property type="entry name" value="Porins"/>
    <property type="match status" value="1"/>
</dbReference>
<evidence type="ECO:0000256" key="6">
    <source>
        <dbReference type="ARBA" id="ARBA00023004"/>
    </source>
</evidence>
<feature type="chain" id="PRO_5030762455" evidence="13">
    <location>
        <begin position="24"/>
        <end position="688"/>
    </location>
</feature>
<dbReference type="Pfam" id="PF07715">
    <property type="entry name" value="Plug"/>
    <property type="match status" value="1"/>
</dbReference>
<keyword evidence="2 11" id="KW-0813">Transport</keyword>
<dbReference type="PROSITE" id="PS52016">
    <property type="entry name" value="TONB_DEPENDENT_REC_3"/>
    <property type="match status" value="1"/>
</dbReference>
<evidence type="ECO:0000256" key="2">
    <source>
        <dbReference type="ARBA" id="ARBA00022448"/>
    </source>
</evidence>
<evidence type="ECO:0000256" key="4">
    <source>
        <dbReference type="ARBA" id="ARBA00022496"/>
    </source>
</evidence>
<keyword evidence="5 11" id="KW-0812">Transmembrane</keyword>
<comment type="similarity">
    <text evidence="11 12">Belongs to the TonB-dependent receptor family.</text>
</comment>
<dbReference type="InterPro" id="IPR000531">
    <property type="entry name" value="Beta-barrel_TonB"/>
</dbReference>
<keyword evidence="3 11" id="KW-1134">Transmembrane beta strand</keyword>
<dbReference type="AlphaFoldDB" id="A0A7Y0Q6S0"/>
<comment type="subcellular location">
    <subcellularLocation>
        <location evidence="1 11">Cell outer membrane</location>
        <topology evidence="1 11">Multi-pass membrane protein</topology>
    </subcellularLocation>
</comment>
<keyword evidence="6" id="KW-0408">Iron</keyword>
<keyword evidence="10 11" id="KW-0998">Cell outer membrane</keyword>
<evidence type="ECO:0000256" key="12">
    <source>
        <dbReference type="RuleBase" id="RU003357"/>
    </source>
</evidence>
<sequence>MNTNKSTLSIAIALAMLSHSTLANTEQDEIEVITVTSDFRESSLQATPVSATVLSADEISSVSAQNLEEVISLAPNLNFSAGSQRARYYQIRGIGERSQFQEPINPSVGVIIDDVDFTGIGSVSSMFDVEQVEVLRGPQGTQFGANALGGLINIKTPDASEQFEGRVKLTAGNYDSYGAGLMLSGPIAEQVNYRLAVEQYQSDGFIENDYLNQDDTNNRDELSARAKVQWSVNDEVTVDFGAFIFDFDNGYDAFSLDNNRTTLSDQPGVDKQDTRAFTVKLNSTAYHYAELDLIFSHADSELTYGYDEDWAYVGIHPWEYSSTDYYFRDKKVSTAEYRLTSTQASKLYGNTVWVAGVYAKTEEEDLTRQYTYLDSNFSSSFEADTLAGYVQFDSQLTDALMLTTGLRIERRDFDYDNSDGYQAKPDENMVGGKVVLAYTLANQDLVYGSVNRGYKAGGVNTDGTLPETLREFESETVWNFELGYKANFDDGFIRAAAFYMNRDDMQVKSSQELKRPDGSSEFLIYLGNAAQGSNYGLELESGWQLNDMFSLNASVGYLDSELDDYINQDGVDISGREQAHAPKYTAYLGLNVDISDALSASIGISAKDEFYFSDSHDEKSDAEVLLNASVTYSADNWTITAWGRNLTDEEYKTRGFYFGNDPRDGYQGKQYYQLGEPAVFGLTVDYHF</sequence>